<proteinExistence type="predicted"/>
<protein>
    <submittedName>
        <fullName evidence="1">Uncharacterized protein</fullName>
    </submittedName>
</protein>
<gene>
    <name evidence="1" type="ORF">ACFFH7_21085</name>
</gene>
<sequence>MTPSGLFPESWLLVSADQRAALEKLLAGTLGDDHPLAVTVIAAVARCAGCDTVVYTAGQGRELVWTMVSFAQSAHVDPGVAVYPSFAGLRRAMTAHAH</sequence>
<evidence type="ECO:0000313" key="2">
    <source>
        <dbReference type="Proteomes" id="UP001589810"/>
    </source>
</evidence>
<keyword evidence="2" id="KW-1185">Reference proteome</keyword>
<evidence type="ECO:0000313" key="1">
    <source>
        <dbReference type="EMBL" id="MFC0544013.1"/>
    </source>
</evidence>
<accession>A0ABV6MUK3</accession>
<dbReference type="EMBL" id="JBHLUD010000007">
    <property type="protein sequence ID" value="MFC0544013.1"/>
    <property type="molecule type" value="Genomic_DNA"/>
</dbReference>
<dbReference type="RefSeq" id="WP_273935494.1">
    <property type="nucleotide sequence ID" value="NZ_CP097263.1"/>
</dbReference>
<comment type="caution">
    <text evidence="1">The sequence shown here is derived from an EMBL/GenBank/DDBJ whole genome shotgun (WGS) entry which is preliminary data.</text>
</comment>
<reference evidence="1 2" key="1">
    <citation type="submission" date="2024-09" db="EMBL/GenBank/DDBJ databases">
        <authorList>
            <person name="Sun Q."/>
            <person name="Mori K."/>
        </authorList>
    </citation>
    <scope>NUCLEOTIDE SEQUENCE [LARGE SCALE GENOMIC DNA]</scope>
    <source>
        <strain evidence="1 2">TBRC 1432</strain>
    </source>
</reference>
<name>A0ABV6MUK3_9PSEU</name>
<organism evidence="1 2">
    <name type="scientific">Kutzneria chonburiensis</name>
    <dbReference type="NCBI Taxonomy" id="1483604"/>
    <lineage>
        <taxon>Bacteria</taxon>
        <taxon>Bacillati</taxon>
        <taxon>Actinomycetota</taxon>
        <taxon>Actinomycetes</taxon>
        <taxon>Pseudonocardiales</taxon>
        <taxon>Pseudonocardiaceae</taxon>
        <taxon>Kutzneria</taxon>
    </lineage>
</organism>
<dbReference type="Proteomes" id="UP001589810">
    <property type="component" value="Unassembled WGS sequence"/>
</dbReference>